<feature type="compositionally biased region" description="Low complexity" evidence="2">
    <location>
        <begin position="161"/>
        <end position="178"/>
    </location>
</feature>
<feature type="coiled-coil region" evidence="1">
    <location>
        <begin position="29"/>
        <end position="56"/>
    </location>
</feature>
<proteinExistence type="predicted"/>
<protein>
    <recommendedName>
        <fullName evidence="4">Prephenate dehydrogenase</fullName>
    </recommendedName>
</protein>
<sequence length="301" mass="30836">MARPTVDAMGVLVGNGRTFGADSGVGSTRALIEARLPAVREQRTRLEEELAAVIAQENAMVSVLQGLAALSDALLGEGEQAQAPAPVQPAGGEPAGTEKSAEPVEAVDHAPAAAKKAVKKTTEKKAAAKRAAPRKTAARKEAAAGKGRAAKKTADDTSAVGAPGQDADQAPAPVAQKTAPRRAAKTSAAGAGPARGKTAAKTTAKPETPEAAGKSTRAKTAPAAGQTAKEPSKRRRRLTDADSVLAVLRQTEQPLRAREVTERLGLADTDGAVDAIRTRLERLTSDAQVKRTGRGLYTSAD</sequence>
<evidence type="ECO:0008006" key="4">
    <source>
        <dbReference type="Google" id="ProtNLM"/>
    </source>
</evidence>
<feature type="compositionally biased region" description="Low complexity" evidence="2">
    <location>
        <begin position="185"/>
        <end position="213"/>
    </location>
</feature>
<gene>
    <name evidence="3" type="ORF">ABWK59_32910</name>
</gene>
<dbReference type="KEGG" id="kcm:ABWK59_32910"/>
<evidence type="ECO:0000256" key="1">
    <source>
        <dbReference type="SAM" id="Coils"/>
    </source>
</evidence>
<organism evidence="3">
    <name type="scientific">Kitasatospora camelliae</name>
    <dbReference type="NCBI Taxonomy" id="3156397"/>
    <lineage>
        <taxon>Bacteria</taxon>
        <taxon>Bacillati</taxon>
        <taxon>Actinomycetota</taxon>
        <taxon>Actinomycetes</taxon>
        <taxon>Kitasatosporales</taxon>
        <taxon>Streptomycetaceae</taxon>
        <taxon>Kitasatospora</taxon>
    </lineage>
</organism>
<evidence type="ECO:0000313" key="3">
    <source>
        <dbReference type="EMBL" id="XCM83387.1"/>
    </source>
</evidence>
<dbReference type="EMBL" id="CP159872">
    <property type="protein sequence ID" value="XCM83387.1"/>
    <property type="molecule type" value="Genomic_DNA"/>
</dbReference>
<name>A0AAU8K5T8_9ACTN</name>
<dbReference type="RefSeq" id="WP_354644323.1">
    <property type="nucleotide sequence ID" value="NZ_CP159872.1"/>
</dbReference>
<keyword evidence="1" id="KW-0175">Coiled coil</keyword>
<reference evidence="3" key="1">
    <citation type="submission" date="2024-06" db="EMBL/GenBank/DDBJ databases">
        <title>The genome sequences of Kitasatospora sp. strain HUAS MG31.</title>
        <authorList>
            <person name="Mo P."/>
        </authorList>
    </citation>
    <scope>NUCLEOTIDE SEQUENCE</scope>
    <source>
        <strain evidence="3">HUAS MG31</strain>
    </source>
</reference>
<evidence type="ECO:0000256" key="2">
    <source>
        <dbReference type="SAM" id="MobiDB-lite"/>
    </source>
</evidence>
<feature type="compositionally biased region" description="Basic residues" evidence="2">
    <location>
        <begin position="127"/>
        <end position="137"/>
    </location>
</feature>
<accession>A0AAU8K5T8</accession>
<feature type="region of interest" description="Disordered" evidence="2">
    <location>
        <begin position="80"/>
        <end position="244"/>
    </location>
</feature>
<feature type="compositionally biased region" description="Low complexity" evidence="2">
    <location>
        <begin position="80"/>
        <end position="92"/>
    </location>
</feature>
<feature type="compositionally biased region" description="Basic and acidic residues" evidence="2">
    <location>
        <begin position="99"/>
        <end position="108"/>
    </location>
</feature>
<dbReference type="AlphaFoldDB" id="A0AAU8K5T8"/>